<name>A0A832J3Z8_9GAMM</name>
<reference evidence="1" key="1">
    <citation type="journal article" date="2020" name="mSystems">
        <title>Genome- and Community-Level Interaction Insights into Carbon Utilization and Element Cycling Functions of Hydrothermarchaeota in Hydrothermal Sediment.</title>
        <authorList>
            <person name="Zhou Z."/>
            <person name="Liu Y."/>
            <person name="Xu W."/>
            <person name="Pan J."/>
            <person name="Luo Z.H."/>
            <person name="Li M."/>
        </authorList>
    </citation>
    <scope>NUCLEOTIDE SEQUENCE [LARGE SCALE GENOMIC DNA]</scope>
    <source>
        <strain evidence="1">HyVt-505</strain>
    </source>
</reference>
<dbReference type="Proteomes" id="UP000885832">
    <property type="component" value="Unassembled WGS sequence"/>
</dbReference>
<dbReference type="EMBL" id="DRNF01000299">
    <property type="protein sequence ID" value="HHJ80924.1"/>
    <property type="molecule type" value="Genomic_DNA"/>
</dbReference>
<dbReference type="AlphaFoldDB" id="A0A832J3Z8"/>
<proteinExistence type="predicted"/>
<dbReference type="Pfam" id="PF10052">
    <property type="entry name" value="DUF2288"/>
    <property type="match status" value="1"/>
</dbReference>
<dbReference type="InterPro" id="IPR018741">
    <property type="entry name" value="DUF2288"/>
</dbReference>
<evidence type="ECO:0000313" key="1">
    <source>
        <dbReference type="EMBL" id="HHJ80924.1"/>
    </source>
</evidence>
<sequence>MDDLEPDLRTRLNAETAKLVWPELERHFARGAVIRIDPSLDLIEVAVSISEDDKEKVEAWMKAGLVDHPSMAEAKDWVERQPDFWSVVVAPWVLIQEVSGDD</sequence>
<gene>
    <name evidence="1" type="ORF">ENJ65_04750</name>
</gene>
<accession>A0A832J3Z8</accession>
<protein>
    <submittedName>
        <fullName evidence="1">DUF2288 domain-containing protein</fullName>
    </submittedName>
</protein>
<comment type="caution">
    <text evidence="1">The sequence shown here is derived from an EMBL/GenBank/DDBJ whole genome shotgun (WGS) entry which is preliminary data.</text>
</comment>
<organism evidence="1">
    <name type="scientific">Candidatus Tenderia electrophaga</name>
    <dbReference type="NCBI Taxonomy" id="1748243"/>
    <lineage>
        <taxon>Bacteria</taxon>
        <taxon>Pseudomonadati</taxon>
        <taxon>Pseudomonadota</taxon>
        <taxon>Gammaproteobacteria</taxon>
        <taxon>Candidatus Tenderiales</taxon>
        <taxon>Candidatus Tenderiaceae</taxon>
        <taxon>Candidatus Tenderia</taxon>
    </lineage>
</organism>